<dbReference type="EMBL" id="LT608257">
    <property type="protein sequence ID" value="SCO62314.1"/>
    <property type="molecule type" value="Genomic_DNA"/>
</dbReference>
<dbReference type="EMBL" id="LT614635">
    <property type="protein sequence ID" value="SCN25631.1"/>
    <property type="molecule type" value="Genomic_DNA"/>
</dbReference>
<evidence type="ECO:0000313" key="3">
    <source>
        <dbReference type="EMBL" id="SCO62314.1"/>
    </source>
</evidence>
<reference evidence="3 4" key="1">
    <citation type="submission" date="2016-08" db="EMBL/GenBank/DDBJ databases">
        <authorList>
            <consortium name="Pathogen Informatics"/>
        </authorList>
    </citation>
    <scope>NUCLEOTIDE SEQUENCE [LARGE SCALE GENOMIC DNA]</scope>
    <source>
        <strain evidence="2 5">NK65e</strain>
        <strain evidence="3 4">SP11 Antwerpcl1</strain>
    </source>
</reference>
<keyword evidence="1" id="KW-0175">Coiled coil</keyword>
<evidence type="ECO:0000313" key="5">
    <source>
        <dbReference type="Proteomes" id="UP000220214"/>
    </source>
</evidence>
<name>A0A1D3SFL1_PLABE</name>
<dbReference type="VEuPathDB" id="PlasmoDB:PBANKA_0937900"/>
<dbReference type="Proteomes" id="UP000220214">
    <property type="component" value="Chromosome 9"/>
</dbReference>
<dbReference type="AlphaFoldDB" id="A0A1D3SFL1"/>
<organism evidence="3 4">
    <name type="scientific">Plasmodium berghei</name>
    <dbReference type="NCBI Taxonomy" id="5821"/>
    <lineage>
        <taxon>Eukaryota</taxon>
        <taxon>Sar</taxon>
        <taxon>Alveolata</taxon>
        <taxon>Apicomplexa</taxon>
        <taxon>Aconoidasida</taxon>
        <taxon>Haemosporida</taxon>
        <taxon>Plasmodiidae</taxon>
        <taxon>Plasmodium</taxon>
        <taxon>Plasmodium (Vinckeia)</taxon>
    </lineage>
</organism>
<evidence type="ECO:0008006" key="6">
    <source>
        <dbReference type="Google" id="ProtNLM"/>
    </source>
</evidence>
<evidence type="ECO:0000313" key="4">
    <source>
        <dbReference type="Proteomes" id="UP000219860"/>
    </source>
</evidence>
<feature type="coiled-coil region" evidence="1">
    <location>
        <begin position="169"/>
        <end position="225"/>
    </location>
</feature>
<dbReference type="PROSITE" id="PS50096">
    <property type="entry name" value="IQ"/>
    <property type="match status" value="1"/>
</dbReference>
<dbReference type="OrthoDB" id="371510at2759"/>
<evidence type="ECO:0000313" key="2">
    <source>
        <dbReference type="EMBL" id="SCN25631.1"/>
    </source>
</evidence>
<accession>A0A1D3SFL1</accession>
<gene>
    <name evidence="2" type="ORF">PBNK65E_000210700</name>
    <name evidence="3" type="ORF">PBSP11A_000209500</name>
</gene>
<dbReference type="Proteomes" id="UP000219860">
    <property type="component" value="Chromosome 9"/>
</dbReference>
<evidence type="ECO:0000256" key="1">
    <source>
        <dbReference type="SAM" id="Coils"/>
    </source>
</evidence>
<feature type="coiled-coil region" evidence="1">
    <location>
        <begin position="306"/>
        <end position="362"/>
    </location>
</feature>
<protein>
    <recommendedName>
        <fullName evidence="6">Dynein regulatory complex protein 10</fullName>
    </recommendedName>
</protein>
<sequence>MIDPDKFIGTEAHNLYNVIEIFEKKIKNLSLINEEVLEKINEVDLDITSEEFLRYFKNIIQLNKLYEHTDLSKIDETLKNENEKTNDTDSSECEQISNYKENRELIEKIKKYSSTLCKIFKENNNLVRALKPLNDKENHDFFKFLHIIKDLKGTFLLKFQTTAKEKYDRLKVLEELKKEEDNMRNEEKRLNHELETIRNKSYNDVKNLESILINKEDEIKKFKKISEEKIKELLNTLPVNNIPEELETINTIYEKTKNLYENQIKTYQDLEVSLVKKNNLLELDIQNYIDSLDSEIRKIDTEKYDRLKVLEELKKEEDNMRNEEKRLNHELETIRNKSYNDVKNLESILINKEDEIKKFKKISEEKIKELLNTLPVNNIPEELETINTIYEKTKNLYENQIKTYQDLEVSLVKKNNLLELDIQNYIDSLDSEIRKIDTEIAYYHTELQKSKIQENDLDSIIKRKELEQDENNYLKDLAEKRNKIIKKKEDTHNYAAIVIQSYIRAVKERNLFGKHEKKKKNKKNKK</sequence>
<proteinExistence type="predicted"/>